<dbReference type="InterPro" id="IPR013783">
    <property type="entry name" value="Ig-like_fold"/>
</dbReference>
<evidence type="ECO:0000313" key="12">
    <source>
        <dbReference type="Proteomes" id="UP000030746"/>
    </source>
</evidence>
<dbReference type="GeneID" id="20246831"/>
<proteinExistence type="predicted"/>
<dbReference type="CDD" id="cd00110">
    <property type="entry name" value="LamG"/>
    <property type="match status" value="3"/>
</dbReference>
<dbReference type="SUPFAM" id="SSF48726">
    <property type="entry name" value="Immunoglobulin"/>
    <property type="match status" value="1"/>
</dbReference>
<dbReference type="AlphaFoldDB" id="V4A6I5"/>
<evidence type="ECO:0000259" key="8">
    <source>
        <dbReference type="PROSITE" id="PS50025"/>
    </source>
</evidence>
<dbReference type="OMA" id="NSICIPK"/>
<feature type="disulfide bond" evidence="7">
    <location>
        <begin position="320"/>
        <end position="329"/>
    </location>
</feature>
<dbReference type="InterPro" id="IPR001791">
    <property type="entry name" value="Laminin_G"/>
</dbReference>
<feature type="domain" description="EGF-like" evidence="9">
    <location>
        <begin position="293"/>
        <end position="330"/>
    </location>
</feature>
<dbReference type="Gene3D" id="2.10.25.10">
    <property type="entry name" value="Laminin"/>
    <property type="match status" value="3"/>
</dbReference>
<dbReference type="InterPro" id="IPR007110">
    <property type="entry name" value="Ig-like_dom"/>
</dbReference>
<dbReference type="PROSITE" id="PS01186">
    <property type="entry name" value="EGF_2"/>
    <property type="match status" value="2"/>
</dbReference>
<keyword evidence="3" id="KW-0677">Repeat</keyword>
<accession>V4A6I5</accession>
<dbReference type="PROSITE" id="PS50025">
    <property type="entry name" value="LAM_G_DOMAIN"/>
    <property type="match status" value="3"/>
</dbReference>
<dbReference type="PANTHER" id="PTHR15036">
    <property type="entry name" value="PIKACHURIN-LIKE PROTEIN"/>
    <property type="match status" value="1"/>
</dbReference>
<evidence type="ECO:0000256" key="4">
    <source>
        <dbReference type="ARBA" id="ARBA00023157"/>
    </source>
</evidence>
<feature type="domain" description="Ig-like" evidence="10">
    <location>
        <begin position="1"/>
        <end position="75"/>
    </location>
</feature>
<dbReference type="GO" id="GO:0005509">
    <property type="term" value="F:calcium ion binding"/>
    <property type="evidence" value="ECO:0007669"/>
    <property type="project" value="InterPro"/>
</dbReference>
<dbReference type="Pfam" id="PF02210">
    <property type="entry name" value="Laminin_G_2"/>
    <property type="match status" value="1"/>
</dbReference>
<reference evidence="11 12" key="1">
    <citation type="journal article" date="2013" name="Nature">
        <title>Insights into bilaterian evolution from three spiralian genomes.</title>
        <authorList>
            <person name="Simakov O."/>
            <person name="Marletaz F."/>
            <person name="Cho S.J."/>
            <person name="Edsinger-Gonzales E."/>
            <person name="Havlak P."/>
            <person name="Hellsten U."/>
            <person name="Kuo D.H."/>
            <person name="Larsson T."/>
            <person name="Lv J."/>
            <person name="Arendt D."/>
            <person name="Savage R."/>
            <person name="Osoegawa K."/>
            <person name="de Jong P."/>
            <person name="Grimwood J."/>
            <person name="Chapman J.A."/>
            <person name="Shapiro H."/>
            <person name="Aerts A."/>
            <person name="Otillar R.P."/>
            <person name="Terry A.Y."/>
            <person name="Boore J.L."/>
            <person name="Grigoriev I.V."/>
            <person name="Lindberg D.R."/>
            <person name="Seaver E.C."/>
            <person name="Weisblat D.A."/>
            <person name="Putnam N.H."/>
            <person name="Rokhsar D.S."/>
        </authorList>
    </citation>
    <scope>NUCLEOTIDE SEQUENCE [LARGE SCALE GENOMIC DNA]</scope>
</reference>
<feature type="disulfide bond" evidence="7">
    <location>
        <begin position="262"/>
        <end position="279"/>
    </location>
</feature>
<dbReference type="InterPro" id="IPR001881">
    <property type="entry name" value="EGF-like_Ca-bd_dom"/>
</dbReference>
<dbReference type="OrthoDB" id="10055367at2759"/>
<dbReference type="STRING" id="225164.V4A6I5"/>
<name>V4A6I5_LOTGI</name>
<dbReference type="Pfam" id="PF13927">
    <property type="entry name" value="Ig_3"/>
    <property type="match status" value="1"/>
</dbReference>
<dbReference type="CTD" id="20246831"/>
<dbReference type="Gene3D" id="2.60.120.200">
    <property type="match status" value="3"/>
</dbReference>
<dbReference type="InterPro" id="IPR036179">
    <property type="entry name" value="Ig-like_dom_sf"/>
</dbReference>
<evidence type="ECO:0008006" key="13">
    <source>
        <dbReference type="Google" id="ProtNLM"/>
    </source>
</evidence>
<evidence type="ECO:0000256" key="3">
    <source>
        <dbReference type="ARBA" id="ARBA00022737"/>
    </source>
</evidence>
<evidence type="ECO:0000259" key="9">
    <source>
        <dbReference type="PROSITE" id="PS50026"/>
    </source>
</evidence>
<dbReference type="FunFam" id="2.10.25.10:FF:000012">
    <property type="entry name" value="Delta-like protein"/>
    <property type="match status" value="1"/>
</dbReference>
<keyword evidence="5" id="KW-0325">Glycoprotein</keyword>
<keyword evidence="12" id="KW-1185">Reference proteome</keyword>
<dbReference type="PANTHER" id="PTHR15036:SF85">
    <property type="entry name" value="SP2353, ISOFORM A"/>
    <property type="match status" value="1"/>
</dbReference>
<feature type="domain" description="Laminin G" evidence="8">
    <location>
        <begin position="335"/>
        <end position="516"/>
    </location>
</feature>
<organism evidence="11 12">
    <name type="scientific">Lottia gigantea</name>
    <name type="common">Giant owl limpet</name>
    <dbReference type="NCBI Taxonomy" id="225164"/>
    <lineage>
        <taxon>Eukaryota</taxon>
        <taxon>Metazoa</taxon>
        <taxon>Spiralia</taxon>
        <taxon>Lophotrochozoa</taxon>
        <taxon>Mollusca</taxon>
        <taxon>Gastropoda</taxon>
        <taxon>Patellogastropoda</taxon>
        <taxon>Lottioidea</taxon>
        <taxon>Lottiidae</taxon>
        <taxon>Lottia</taxon>
    </lineage>
</organism>
<dbReference type="SUPFAM" id="SSF49899">
    <property type="entry name" value="Concanavalin A-like lectins/glucanases"/>
    <property type="match status" value="3"/>
</dbReference>
<dbReference type="Proteomes" id="UP000030746">
    <property type="component" value="Unassembled WGS sequence"/>
</dbReference>
<evidence type="ECO:0000256" key="5">
    <source>
        <dbReference type="ARBA" id="ARBA00023180"/>
    </source>
</evidence>
<evidence type="ECO:0000256" key="1">
    <source>
        <dbReference type="ARBA" id="ARBA00022536"/>
    </source>
</evidence>
<evidence type="ECO:0000256" key="2">
    <source>
        <dbReference type="ARBA" id="ARBA00022729"/>
    </source>
</evidence>
<dbReference type="CDD" id="cd00054">
    <property type="entry name" value="EGF_CA"/>
    <property type="match status" value="4"/>
</dbReference>
<sequence>MKTAPLGSSTTLSCETRGYPQPVVTWSKQNGDLPSEHRIIDSNLEIERVREEDSGTYYCNAANRYGSVRFPIRLVVGALVPYFAQNPNSYISYAPLQSAYLDFDVVLSFRPEATDGMLLYNGQQANENGDFMCFGLNSAYPEFRFDVGAGPAIIRGQEPLEMNKWHTVQLKRHQKNGTLIVNDQPAYSSIAPGQFQGLSLSDNMYLGGVPNYQAIAPSAGYSSGFVGAVSQVQLQGLPLNLGGDAIEIYGIESYNVCQDRPCLNRGSCIPENNQFGYRCVCARGYAGFRCEVAGESCYVGACGATGRCVDLSTGGFQCVCPMGQTGLGCRQAVTIIDPAFNKTSFISYPTIKKGLLQMNAKIMFKANSLDDGIILYNAQQQDGRGDFVAILIKDGHIEYKYDTGSGIAKLRSRRPVQLGEWTSVVAEREGRDGTLMVNNEEPVNVTSAGKTIGLNLKRPLYLGGVDPQDSISSSVGTLSGFVGCIAELKINNEVIDLIKDAIESSAVRDCGDRSLCDRKPCLNNGICYDRGTSDYTCQCPPQFTGTNCQTEINICITSQPCRNNGICRVTVSGFKCDCPLGYMGLNCESGNYHKLFVGDGYIELSKSLLPHRIRQAGENISFTITTVESEGLMFWQGQDAGSTLRGADYLAISLSDGYIQYKYELGSGAGIIMSTIPVNDGYPHKIHVSRLGRTGNLTVDNEQPITGSAPGRLQVLNVQGNVYIGGVPKITEMTDGDYKSNYNGCISDINILKKGPLNIGKDNEVLGGYNVRPCN</sequence>
<keyword evidence="1 7" id="KW-0245">EGF-like domain</keyword>
<dbReference type="SUPFAM" id="SSF57196">
    <property type="entry name" value="EGF/Laminin"/>
    <property type="match status" value="2"/>
</dbReference>
<keyword evidence="2" id="KW-0732">Signal</keyword>
<evidence type="ECO:0000259" key="10">
    <source>
        <dbReference type="PROSITE" id="PS50835"/>
    </source>
</evidence>
<feature type="disulfide bond" evidence="7">
    <location>
        <begin position="281"/>
        <end position="290"/>
    </location>
</feature>
<dbReference type="RefSeq" id="XP_009060528.1">
    <property type="nucleotide sequence ID" value="XM_009062280.1"/>
</dbReference>
<dbReference type="KEGG" id="lgi:LOTGIDRAFT_219009"/>
<dbReference type="Pfam" id="PF00008">
    <property type="entry name" value="EGF"/>
    <property type="match status" value="2"/>
</dbReference>
<keyword evidence="4 7" id="KW-1015">Disulfide bond</keyword>
<evidence type="ECO:0000313" key="11">
    <source>
        <dbReference type="EMBL" id="ESO88861.1"/>
    </source>
</evidence>
<dbReference type="PROSITE" id="PS50835">
    <property type="entry name" value="IG_LIKE"/>
    <property type="match status" value="1"/>
</dbReference>
<dbReference type="PROSITE" id="PS50026">
    <property type="entry name" value="EGF_3"/>
    <property type="match status" value="4"/>
</dbReference>
<gene>
    <name evidence="11" type="ORF">LOTGIDRAFT_219009</name>
</gene>
<dbReference type="FunFam" id="2.10.25.10:FF:000066">
    <property type="entry name" value="FAT atypical cadherin 4"/>
    <property type="match status" value="1"/>
</dbReference>
<dbReference type="SMART" id="SM00409">
    <property type="entry name" value="IG"/>
    <property type="match status" value="1"/>
</dbReference>
<dbReference type="SMART" id="SM00408">
    <property type="entry name" value="IGc2"/>
    <property type="match status" value="1"/>
</dbReference>
<keyword evidence="6" id="KW-0393">Immunoglobulin domain</keyword>
<feature type="domain" description="EGF-like" evidence="9">
    <location>
        <begin position="551"/>
        <end position="588"/>
    </location>
</feature>
<dbReference type="PROSITE" id="PS00022">
    <property type="entry name" value="EGF_1"/>
    <property type="match status" value="4"/>
</dbReference>
<feature type="disulfide bond" evidence="7">
    <location>
        <begin position="539"/>
        <end position="548"/>
    </location>
</feature>
<dbReference type="SMART" id="SM00181">
    <property type="entry name" value="EGF"/>
    <property type="match status" value="4"/>
</dbReference>
<dbReference type="FunFam" id="2.60.40.10:FF:000032">
    <property type="entry name" value="palladin isoform X1"/>
    <property type="match status" value="1"/>
</dbReference>
<dbReference type="InterPro" id="IPR000742">
    <property type="entry name" value="EGF"/>
</dbReference>
<dbReference type="HOGENOM" id="CLU_009840_0_0_1"/>
<feature type="domain" description="EGF-like" evidence="9">
    <location>
        <begin position="253"/>
        <end position="291"/>
    </location>
</feature>
<dbReference type="SMART" id="SM00282">
    <property type="entry name" value="LamG"/>
    <property type="match status" value="3"/>
</dbReference>
<evidence type="ECO:0000256" key="6">
    <source>
        <dbReference type="ARBA" id="ARBA00023319"/>
    </source>
</evidence>
<comment type="caution">
    <text evidence="7">Lacks conserved residue(s) required for the propagation of feature annotation.</text>
</comment>
<dbReference type="Pfam" id="PF00054">
    <property type="entry name" value="Laminin_G_1"/>
    <property type="match status" value="2"/>
</dbReference>
<feature type="domain" description="EGF-like" evidence="9">
    <location>
        <begin position="512"/>
        <end position="549"/>
    </location>
</feature>
<dbReference type="InterPro" id="IPR050372">
    <property type="entry name" value="Neurexin-related_CASP"/>
</dbReference>
<dbReference type="Gene3D" id="2.60.40.10">
    <property type="entry name" value="Immunoglobulins"/>
    <property type="match status" value="1"/>
</dbReference>
<dbReference type="InterPro" id="IPR003598">
    <property type="entry name" value="Ig_sub2"/>
</dbReference>
<evidence type="ECO:0000256" key="7">
    <source>
        <dbReference type="PROSITE-ProRule" id="PRU00076"/>
    </source>
</evidence>
<dbReference type="EMBL" id="KB202620">
    <property type="protein sequence ID" value="ESO88861.1"/>
    <property type="molecule type" value="Genomic_DNA"/>
</dbReference>
<dbReference type="InterPro" id="IPR003599">
    <property type="entry name" value="Ig_sub"/>
</dbReference>
<feature type="domain" description="Laminin G" evidence="8">
    <location>
        <begin position="80"/>
        <end position="257"/>
    </location>
</feature>
<feature type="domain" description="Laminin G" evidence="8">
    <location>
        <begin position="591"/>
        <end position="774"/>
    </location>
</feature>
<dbReference type="GO" id="GO:0016020">
    <property type="term" value="C:membrane"/>
    <property type="evidence" value="ECO:0007669"/>
    <property type="project" value="UniProtKB-SubCell"/>
</dbReference>
<feature type="disulfide bond" evidence="7">
    <location>
        <begin position="578"/>
        <end position="587"/>
    </location>
</feature>
<dbReference type="InterPro" id="IPR013320">
    <property type="entry name" value="ConA-like_dom_sf"/>
</dbReference>
<dbReference type="SMART" id="SM00179">
    <property type="entry name" value="EGF_CA"/>
    <property type="match status" value="4"/>
</dbReference>
<protein>
    <recommendedName>
        <fullName evidence="13">Basement membrane-specific heparan sulfate proteoglycan core protein</fullName>
    </recommendedName>
</protein>